<reference evidence="2" key="1">
    <citation type="submission" date="2009-10" db="EMBL/GenBank/DDBJ databases">
        <title>Diversity of trophic interactions inside an arsenic-rich microbial ecosystem.</title>
        <authorList>
            <person name="Bertin P.N."/>
            <person name="Heinrich-Salmeron A."/>
            <person name="Pelletier E."/>
            <person name="Goulhen-Chollet F."/>
            <person name="Arsene-Ploetze F."/>
            <person name="Gallien S."/>
            <person name="Calteau A."/>
            <person name="Vallenet D."/>
            <person name="Casiot C."/>
            <person name="Chane-Woon-Ming B."/>
            <person name="Giloteaux L."/>
            <person name="Barakat M."/>
            <person name="Bonnefoy V."/>
            <person name="Bruneel O."/>
            <person name="Chandler M."/>
            <person name="Cleiss J."/>
            <person name="Duran R."/>
            <person name="Elbaz-Poulichet F."/>
            <person name="Fonknechten N."/>
            <person name="Lauga B."/>
            <person name="Mornico D."/>
            <person name="Ortet P."/>
            <person name="Schaeffer C."/>
            <person name="Siguier P."/>
            <person name="Alexander Thil Smith A."/>
            <person name="Van Dorsselaer A."/>
            <person name="Weissenbach J."/>
            <person name="Medigue C."/>
            <person name="Le Paslier D."/>
        </authorList>
    </citation>
    <scope>NUCLEOTIDE SEQUENCE</scope>
</reference>
<comment type="caution">
    <text evidence="2">The sequence shown here is derived from an EMBL/GenBank/DDBJ whole genome shotgun (WGS) entry which is preliminary data.</text>
</comment>
<gene>
    <name evidence="2" type="ORF">CARN6_1683</name>
</gene>
<keyword evidence="1" id="KW-0812">Transmembrane</keyword>
<feature type="transmembrane region" description="Helical" evidence="1">
    <location>
        <begin position="7"/>
        <end position="26"/>
    </location>
</feature>
<sequence>MLSIYAVCLMVFSIRFCTVIMVRQYFSMVMEKYILGLLVLPGF</sequence>
<proteinExistence type="predicted"/>
<protein>
    <submittedName>
        <fullName evidence="2">Uncharacterized protein</fullName>
    </submittedName>
</protein>
<dbReference type="EMBL" id="CABQ01000196">
    <property type="protein sequence ID" value="CBI08236.1"/>
    <property type="molecule type" value="Genomic_DNA"/>
</dbReference>
<accession>E6QLW5</accession>
<name>E6QLW5_9ZZZZ</name>
<evidence type="ECO:0000256" key="1">
    <source>
        <dbReference type="SAM" id="Phobius"/>
    </source>
</evidence>
<organism evidence="2">
    <name type="scientific">mine drainage metagenome</name>
    <dbReference type="NCBI Taxonomy" id="410659"/>
    <lineage>
        <taxon>unclassified sequences</taxon>
        <taxon>metagenomes</taxon>
        <taxon>ecological metagenomes</taxon>
    </lineage>
</organism>
<evidence type="ECO:0000313" key="2">
    <source>
        <dbReference type="EMBL" id="CBI08236.1"/>
    </source>
</evidence>
<dbReference type="AlphaFoldDB" id="E6QLW5"/>
<keyword evidence="1" id="KW-1133">Transmembrane helix</keyword>
<keyword evidence="1" id="KW-0472">Membrane</keyword>